<accession>A0AAV6YHE7</accession>
<organism evidence="1 2">
    <name type="scientific">Engystomops pustulosus</name>
    <name type="common">Tungara frog</name>
    <name type="synonym">Physalaemus pustulosus</name>
    <dbReference type="NCBI Taxonomy" id="76066"/>
    <lineage>
        <taxon>Eukaryota</taxon>
        <taxon>Metazoa</taxon>
        <taxon>Chordata</taxon>
        <taxon>Craniata</taxon>
        <taxon>Vertebrata</taxon>
        <taxon>Euteleostomi</taxon>
        <taxon>Amphibia</taxon>
        <taxon>Batrachia</taxon>
        <taxon>Anura</taxon>
        <taxon>Neobatrachia</taxon>
        <taxon>Hyloidea</taxon>
        <taxon>Leptodactylidae</taxon>
        <taxon>Leiuperinae</taxon>
        <taxon>Engystomops</taxon>
    </lineage>
</organism>
<evidence type="ECO:0000313" key="1">
    <source>
        <dbReference type="EMBL" id="KAG8534764.1"/>
    </source>
</evidence>
<dbReference type="PANTHER" id="PTHR48066">
    <property type="entry name" value="CARNOSINE SYNTHASE 1"/>
    <property type="match status" value="1"/>
</dbReference>
<evidence type="ECO:0000313" key="2">
    <source>
        <dbReference type="Proteomes" id="UP000824782"/>
    </source>
</evidence>
<dbReference type="GO" id="GO:0016887">
    <property type="term" value="F:ATP hydrolysis activity"/>
    <property type="evidence" value="ECO:0007669"/>
    <property type="project" value="InterPro"/>
</dbReference>
<proteinExistence type="predicted"/>
<dbReference type="GO" id="GO:0047730">
    <property type="term" value="F:carnosine synthase activity"/>
    <property type="evidence" value="ECO:0007669"/>
    <property type="project" value="InterPro"/>
</dbReference>
<comment type="caution">
    <text evidence="1">The sequence shown here is derived from an EMBL/GenBank/DDBJ whole genome shotgun (WGS) entry which is preliminary data.</text>
</comment>
<dbReference type="Proteomes" id="UP000824782">
    <property type="component" value="Unassembled WGS sequence"/>
</dbReference>
<dbReference type="InterPro" id="IPR031046">
    <property type="entry name" value="CARNS1"/>
</dbReference>
<sequence>MLLTCVDYMVSPVILGVTTDLCLESCGVHECVLGSLAAGRSTIVDSASGPLIETMLRRSMTYVMEGKEVLVIGAGGISKKFIWLAAQSYGIKVTCGLI</sequence>
<keyword evidence="2" id="KW-1185">Reference proteome</keyword>
<dbReference type="EMBL" id="WNYA01091527">
    <property type="protein sequence ID" value="KAG8534764.1"/>
    <property type="molecule type" value="Genomic_DNA"/>
</dbReference>
<dbReference type="AlphaFoldDB" id="A0AAV6YHE7"/>
<protein>
    <submittedName>
        <fullName evidence="1">Uncharacterized protein</fullName>
    </submittedName>
</protein>
<dbReference type="PANTHER" id="PTHR48066:SF1">
    <property type="entry name" value="CARNOSINE SYNTHASE 1"/>
    <property type="match status" value="1"/>
</dbReference>
<name>A0AAV6YHE7_ENGPU</name>
<dbReference type="GO" id="GO:0035499">
    <property type="term" value="P:carnosine biosynthetic process"/>
    <property type="evidence" value="ECO:0007669"/>
    <property type="project" value="InterPro"/>
</dbReference>
<reference evidence="1" key="1">
    <citation type="thesis" date="2020" institute="ProQuest LLC" country="789 East Eisenhower Parkway, Ann Arbor, MI, USA">
        <title>Comparative Genomics and Chromosome Evolution.</title>
        <authorList>
            <person name="Mudd A.B."/>
        </authorList>
    </citation>
    <scope>NUCLEOTIDE SEQUENCE</scope>
    <source>
        <strain evidence="1">237g6f4</strain>
        <tissue evidence="1">Blood</tissue>
    </source>
</reference>
<gene>
    <name evidence="1" type="ORF">GDO81_018601</name>
</gene>